<gene>
    <name evidence="2" type="primary">epsN_2</name>
    <name evidence="2" type="ORF">Pr1d_34900</name>
</gene>
<dbReference type="GO" id="GO:0030170">
    <property type="term" value="F:pyridoxal phosphate binding"/>
    <property type="evidence" value="ECO:0007669"/>
    <property type="project" value="TreeGrafter"/>
</dbReference>
<dbReference type="Gene3D" id="3.40.640.10">
    <property type="entry name" value="Type I PLP-dependent aspartate aminotransferase-like (Major domain)"/>
    <property type="match status" value="1"/>
</dbReference>
<dbReference type="SUPFAM" id="SSF53383">
    <property type="entry name" value="PLP-dependent transferases"/>
    <property type="match status" value="1"/>
</dbReference>
<evidence type="ECO:0000313" key="2">
    <source>
        <dbReference type="EMBL" id="QEG36181.1"/>
    </source>
</evidence>
<dbReference type="Pfam" id="PF01041">
    <property type="entry name" value="DegT_DnrJ_EryC1"/>
    <property type="match status" value="1"/>
</dbReference>
<protein>
    <submittedName>
        <fullName evidence="2">Pyridoxal phosphate-dependent aminotransferase EpsN</fullName>
        <ecNumber evidence="2">2.6.1.-</ecNumber>
    </submittedName>
</protein>
<keyword evidence="3" id="KW-1185">Reference proteome</keyword>
<comment type="similarity">
    <text evidence="1">Belongs to the DegT/DnrJ/EryC1 family.</text>
</comment>
<keyword evidence="2" id="KW-0032">Aminotransferase</keyword>
<evidence type="ECO:0000256" key="1">
    <source>
        <dbReference type="ARBA" id="ARBA00037999"/>
    </source>
</evidence>
<dbReference type="InterPro" id="IPR015421">
    <property type="entry name" value="PyrdxlP-dep_Trfase_major"/>
</dbReference>
<dbReference type="GO" id="GO:0008483">
    <property type="term" value="F:transaminase activity"/>
    <property type="evidence" value="ECO:0007669"/>
    <property type="project" value="UniProtKB-KW"/>
</dbReference>
<sequence>MLEICRRYGVTTIEDAAEALGATFRGRPAGTLADIGCFSCNGNKIMTTRGGGMLVTENAEWAKCVRDFATQARDHALHDEHSQGADNFRLGNLLAKVGRGELAV</sequence>
<dbReference type="GO" id="GO:0000271">
    <property type="term" value="P:polysaccharide biosynthetic process"/>
    <property type="evidence" value="ECO:0007669"/>
    <property type="project" value="TreeGrafter"/>
</dbReference>
<reference evidence="2 3" key="1">
    <citation type="submission" date="2019-08" db="EMBL/GenBank/DDBJ databases">
        <title>Deep-cultivation of Planctomycetes and their phenomic and genomic characterization uncovers novel biology.</title>
        <authorList>
            <person name="Wiegand S."/>
            <person name="Jogler M."/>
            <person name="Boedeker C."/>
            <person name="Pinto D."/>
            <person name="Vollmers J."/>
            <person name="Rivas-Marin E."/>
            <person name="Kohn T."/>
            <person name="Peeters S.H."/>
            <person name="Heuer A."/>
            <person name="Rast P."/>
            <person name="Oberbeckmann S."/>
            <person name="Bunk B."/>
            <person name="Jeske O."/>
            <person name="Meyerdierks A."/>
            <person name="Storesund J.E."/>
            <person name="Kallscheuer N."/>
            <person name="Luecker S."/>
            <person name="Lage O.M."/>
            <person name="Pohl T."/>
            <person name="Merkel B.J."/>
            <person name="Hornburger P."/>
            <person name="Mueller R.-W."/>
            <person name="Bruemmer F."/>
            <person name="Labrenz M."/>
            <person name="Spormann A.M."/>
            <person name="Op den Camp H."/>
            <person name="Overmann J."/>
            <person name="Amann R."/>
            <person name="Jetten M.S.M."/>
            <person name="Mascher T."/>
            <person name="Medema M.H."/>
            <person name="Devos D.P."/>
            <person name="Kaster A.-K."/>
            <person name="Ovreas L."/>
            <person name="Rohde M."/>
            <person name="Galperin M.Y."/>
            <person name="Jogler C."/>
        </authorList>
    </citation>
    <scope>NUCLEOTIDE SEQUENCE [LARGE SCALE GENOMIC DNA]</scope>
    <source>
        <strain evidence="2 3">Pr1d</strain>
    </source>
</reference>
<dbReference type="InterPro" id="IPR015424">
    <property type="entry name" value="PyrdxlP-dep_Trfase"/>
</dbReference>
<dbReference type="EMBL" id="CP042913">
    <property type="protein sequence ID" value="QEG36181.1"/>
    <property type="molecule type" value="Genomic_DNA"/>
</dbReference>
<dbReference type="AlphaFoldDB" id="A0A5B9QPX3"/>
<organism evidence="2 3">
    <name type="scientific">Bythopirellula goksoeyrii</name>
    <dbReference type="NCBI Taxonomy" id="1400387"/>
    <lineage>
        <taxon>Bacteria</taxon>
        <taxon>Pseudomonadati</taxon>
        <taxon>Planctomycetota</taxon>
        <taxon>Planctomycetia</taxon>
        <taxon>Pirellulales</taxon>
        <taxon>Lacipirellulaceae</taxon>
        <taxon>Bythopirellula</taxon>
    </lineage>
</organism>
<evidence type="ECO:0000313" key="3">
    <source>
        <dbReference type="Proteomes" id="UP000323917"/>
    </source>
</evidence>
<proteinExistence type="inferred from homology"/>
<accession>A0A5B9QPX3</accession>
<dbReference type="EC" id="2.6.1.-" evidence="2"/>
<dbReference type="InterPro" id="IPR000653">
    <property type="entry name" value="DegT/StrS_aminotransferase"/>
</dbReference>
<dbReference type="PANTHER" id="PTHR30244:SF34">
    <property type="entry name" value="DTDP-4-AMINO-4,6-DIDEOXYGALACTOSE TRANSAMINASE"/>
    <property type="match status" value="1"/>
</dbReference>
<keyword evidence="2" id="KW-0808">Transferase</keyword>
<dbReference type="KEGG" id="bgok:Pr1d_34900"/>
<dbReference type="PANTHER" id="PTHR30244">
    <property type="entry name" value="TRANSAMINASE"/>
    <property type="match status" value="1"/>
</dbReference>
<dbReference type="Proteomes" id="UP000323917">
    <property type="component" value="Chromosome"/>
</dbReference>
<name>A0A5B9QPX3_9BACT</name>